<dbReference type="Gramene" id="Kaladp0059s0130.1.v1.1">
    <property type="protein sequence ID" value="Kaladp0059s0130.1.v1.1"/>
    <property type="gene ID" value="Kaladp0059s0130.v1.1"/>
</dbReference>
<reference evidence="14" key="1">
    <citation type="submission" date="2021-01" db="UniProtKB">
        <authorList>
            <consortium name="EnsemblPlants"/>
        </authorList>
    </citation>
    <scope>IDENTIFICATION</scope>
</reference>
<evidence type="ECO:0000256" key="4">
    <source>
        <dbReference type="ARBA" id="ARBA00022692"/>
    </source>
</evidence>
<dbReference type="InterPro" id="IPR001680">
    <property type="entry name" value="WD40_rpt"/>
</dbReference>
<evidence type="ECO:0008006" key="16">
    <source>
        <dbReference type="Google" id="ProtNLM"/>
    </source>
</evidence>
<dbReference type="AlphaFoldDB" id="A0A7N0UAR8"/>
<dbReference type="GO" id="GO:0006888">
    <property type="term" value="P:endoplasmic reticulum to Golgi vesicle-mediated transport"/>
    <property type="evidence" value="ECO:0007669"/>
    <property type="project" value="TreeGrafter"/>
</dbReference>
<evidence type="ECO:0000256" key="13">
    <source>
        <dbReference type="SAM" id="Phobius"/>
    </source>
</evidence>
<evidence type="ECO:0000256" key="1">
    <source>
        <dbReference type="ARBA" id="ARBA00004389"/>
    </source>
</evidence>
<keyword evidence="5" id="KW-0677">Repeat</keyword>
<keyword evidence="3 11" id="KW-0853">WD repeat</keyword>
<protein>
    <recommendedName>
        <fullName evidence="16">SEC12-like protein 2</fullName>
    </recommendedName>
</protein>
<dbReference type="SMART" id="SM00320">
    <property type="entry name" value="WD40"/>
    <property type="match status" value="4"/>
</dbReference>
<dbReference type="InterPro" id="IPR011047">
    <property type="entry name" value="Quinoprotein_ADH-like_sf"/>
</dbReference>
<evidence type="ECO:0000256" key="9">
    <source>
        <dbReference type="ARBA" id="ARBA00022989"/>
    </source>
</evidence>
<dbReference type="GO" id="GO:0015031">
    <property type="term" value="P:protein transport"/>
    <property type="evidence" value="ECO:0007669"/>
    <property type="project" value="UniProtKB-KW"/>
</dbReference>
<keyword evidence="8" id="KW-0653">Protein transport</keyword>
<dbReference type="OMA" id="YYVQPRI"/>
<dbReference type="PANTHER" id="PTHR23284">
    <property type="entry name" value="PROLACTIN REGULATORY ELEMENT BINDING PROTEIN"/>
    <property type="match status" value="1"/>
</dbReference>
<dbReference type="FunFam" id="2.130.10.10:FF:000612">
    <property type="entry name" value="SEC12-like protein 2"/>
    <property type="match status" value="1"/>
</dbReference>
<evidence type="ECO:0000256" key="10">
    <source>
        <dbReference type="ARBA" id="ARBA00023136"/>
    </source>
</evidence>
<evidence type="ECO:0000256" key="5">
    <source>
        <dbReference type="ARBA" id="ARBA00022737"/>
    </source>
</evidence>
<keyword evidence="15" id="KW-1185">Reference proteome</keyword>
<feature type="region of interest" description="Disordered" evidence="12">
    <location>
        <begin position="22"/>
        <end position="55"/>
    </location>
</feature>
<dbReference type="Pfam" id="PF00400">
    <property type="entry name" value="WD40"/>
    <property type="match status" value="1"/>
</dbReference>
<evidence type="ECO:0000256" key="6">
    <source>
        <dbReference type="ARBA" id="ARBA00022824"/>
    </source>
</evidence>
<dbReference type="InterPro" id="IPR015943">
    <property type="entry name" value="WD40/YVTN_repeat-like_dom_sf"/>
</dbReference>
<dbReference type="GO" id="GO:0005789">
    <property type="term" value="C:endoplasmic reticulum membrane"/>
    <property type="evidence" value="ECO:0007669"/>
    <property type="project" value="UniProtKB-SubCell"/>
</dbReference>
<dbReference type="GO" id="GO:0005085">
    <property type="term" value="F:guanyl-nucleotide exchange factor activity"/>
    <property type="evidence" value="ECO:0007669"/>
    <property type="project" value="InterPro"/>
</dbReference>
<keyword evidence="10 13" id="KW-0472">Membrane</keyword>
<name>A0A7N0UAR8_KALFE</name>
<evidence type="ECO:0000313" key="14">
    <source>
        <dbReference type="EnsemblPlants" id="Kaladp0059s0130.1.v1.1"/>
    </source>
</evidence>
<dbReference type="Gene3D" id="2.130.10.10">
    <property type="entry name" value="YVTN repeat-like/Quinoprotein amine dehydrogenase"/>
    <property type="match status" value="1"/>
</dbReference>
<dbReference type="InterPro" id="IPR045260">
    <property type="entry name" value="Sec12-like"/>
</dbReference>
<keyword evidence="2" id="KW-0813">Transport</keyword>
<comment type="subcellular location">
    <subcellularLocation>
        <location evidence="1">Endoplasmic reticulum membrane</location>
        <topology evidence="1">Single-pass membrane protein</topology>
    </subcellularLocation>
</comment>
<keyword evidence="6" id="KW-0256">Endoplasmic reticulum</keyword>
<keyword evidence="7" id="KW-0931">ER-Golgi transport</keyword>
<sequence length="405" mass="43985">MSPQDDRSHRKYGVPIYGASWLPSKVISNPPPPQLDAPDEDGAASAESPPLSLDSTHYMVLSGGGGEGRTGIRNALLLAHFNSASNSLSDHPVARLETGDELPYRLAVHPGGEGLICSMPNACRWYEWDLVMNGDDRKVGVKSSEKGLPQLEGVGQQLAMAFNKDGSILALGDENGYLRVFKWPSMENIIDEPKAHSSVKDLDFSTSGSLLVSSGGGGPCRVWDLTSSTVIASLSKQSDEVFGLCRFSTSSEKNLLLYTTVKHGKGGSIITWDTKSWKRMGSKHIVREPISALSVSPDGSLLAVGTAEGDVLVLDSTTMRVRRVVRKAHITVVTAMGFSETSRDLMSTSMDSSARVTVITEKKTSGFSMWIIFFIIILAVAVYFVKNNRMIPEETWSRISSHFQN</sequence>
<evidence type="ECO:0000256" key="7">
    <source>
        <dbReference type="ARBA" id="ARBA00022892"/>
    </source>
</evidence>
<dbReference type="PROSITE" id="PS50082">
    <property type="entry name" value="WD_REPEATS_2"/>
    <property type="match status" value="1"/>
</dbReference>
<keyword evidence="4 13" id="KW-0812">Transmembrane</keyword>
<evidence type="ECO:0000256" key="3">
    <source>
        <dbReference type="ARBA" id="ARBA00022574"/>
    </source>
</evidence>
<proteinExistence type="predicted"/>
<evidence type="ECO:0000256" key="8">
    <source>
        <dbReference type="ARBA" id="ARBA00022927"/>
    </source>
</evidence>
<evidence type="ECO:0000256" key="2">
    <source>
        <dbReference type="ARBA" id="ARBA00022448"/>
    </source>
</evidence>
<keyword evidence="9 13" id="KW-1133">Transmembrane helix</keyword>
<evidence type="ECO:0000256" key="11">
    <source>
        <dbReference type="PROSITE-ProRule" id="PRU00221"/>
    </source>
</evidence>
<dbReference type="PANTHER" id="PTHR23284:SF0">
    <property type="entry name" value="PROLACTIN REGULATORY ELEMENT-BINDING PROTEIN"/>
    <property type="match status" value="1"/>
</dbReference>
<feature type="transmembrane region" description="Helical" evidence="13">
    <location>
        <begin position="367"/>
        <end position="385"/>
    </location>
</feature>
<feature type="repeat" description="WD" evidence="11">
    <location>
        <begin position="197"/>
        <end position="233"/>
    </location>
</feature>
<accession>A0A7N0UAR8</accession>
<dbReference type="GO" id="GO:0003400">
    <property type="term" value="P:regulation of COPII vesicle coating"/>
    <property type="evidence" value="ECO:0007669"/>
    <property type="project" value="TreeGrafter"/>
</dbReference>
<dbReference type="Proteomes" id="UP000594263">
    <property type="component" value="Unplaced"/>
</dbReference>
<evidence type="ECO:0000256" key="12">
    <source>
        <dbReference type="SAM" id="MobiDB-lite"/>
    </source>
</evidence>
<dbReference type="EnsemblPlants" id="Kaladp0059s0130.1.v1.1">
    <property type="protein sequence ID" value="Kaladp0059s0130.1.v1.1"/>
    <property type="gene ID" value="Kaladp0059s0130.v1.1"/>
</dbReference>
<organism evidence="14 15">
    <name type="scientific">Kalanchoe fedtschenkoi</name>
    <name type="common">Lavender scallops</name>
    <name type="synonym">South American air plant</name>
    <dbReference type="NCBI Taxonomy" id="63787"/>
    <lineage>
        <taxon>Eukaryota</taxon>
        <taxon>Viridiplantae</taxon>
        <taxon>Streptophyta</taxon>
        <taxon>Embryophyta</taxon>
        <taxon>Tracheophyta</taxon>
        <taxon>Spermatophyta</taxon>
        <taxon>Magnoliopsida</taxon>
        <taxon>eudicotyledons</taxon>
        <taxon>Gunneridae</taxon>
        <taxon>Pentapetalae</taxon>
        <taxon>Saxifragales</taxon>
        <taxon>Crassulaceae</taxon>
        <taxon>Kalanchoe</taxon>
    </lineage>
</organism>
<evidence type="ECO:0000313" key="15">
    <source>
        <dbReference type="Proteomes" id="UP000594263"/>
    </source>
</evidence>
<dbReference type="SUPFAM" id="SSF50998">
    <property type="entry name" value="Quinoprotein alcohol dehydrogenase-like"/>
    <property type="match status" value="1"/>
</dbReference>